<dbReference type="RefSeq" id="WP_139883553.1">
    <property type="nucleotide sequence ID" value="NZ_CP040986.1"/>
</dbReference>
<dbReference type="Gene3D" id="3.40.30.10">
    <property type="entry name" value="Glutaredoxin"/>
    <property type="match status" value="1"/>
</dbReference>
<dbReference type="EMBL" id="CP040986">
    <property type="protein sequence ID" value="QDD13732.1"/>
    <property type="molecule type" value="Genomic_DNA"/>
</dbReference>
<name>A0AAE6FTM5_9PROT</name>
<dbReference type="PANTHER" id="PTHR30041:SF8">
    <property type="entry name" value="PROTEIN YFFB"/>
    <property type="match status" value="1"/>
</dbReference>
<dbReference type="Proteomes" id="UP000312102">
    <property type="component" value="Chromosome"/>
</dbReference>
<evidence type="ECO:0000256" key="1">
    <source>
        <dbReference type="ARBA" id="ARBA00007198"/>
    </source>
</evidence>
<gene>
    <name evidence="3" type="ORF">FIT61_04715</name>
</gene>
<dbReference type="SUPFAM" id="SSF52833">
    <property type="entry name" value="Thioredoxin-like"/>
    <property type="match status" value="1"/>
</dbReference>
<protein>
    <submittedName>
        <fullName evidence="3">Spx/MgsR family RNA polymerase-binding regulatory protein</fullName>
    </submittedName>
</protein>
<evidence type="ECO:0000256" key="2">
    <source>
        <dbReference type="PROSITE-ProRule" id="PRU01282"/>
    </source>
</evidence>
<keyword evidence="4" id="KW-1185">Reference proteome</keyword>
<dbReference type="PROSITE" id="PS51353">
    <property type="entry name" value="ARSC"/>
    <property type="match status" value="1"/>
</dbReference>
<sequence>MMVVGIKNCSTVKKALTWFDNHKIKYEFFDLKKEALDQATLTAWVKKLPNHLTWDMLINKSGMTWRNLTDREKKLGDKKETAIQLIIEKPTVMKRPLVAIDKKVVSLGFDEATFTQLFKK</sequence>
<dbReference type="InterPro" id="IPR006660">
    <property type="entry name" value="Arsenate_reductase-like"/>
</dbReference>
<dbReference type="PANTHER" id="PTHR30041">
    <property type="entry name" value="ARSENATE REDUCTASE"/>
    <property type="match status" value="1"/>
</dbReference>
<dbReference type="Pfam" id="PF03960">
    <property type="entry name" value="ArsC"/>
    <property type="match status" value="1"/>
</dbReference>
<reference evidence="3 4" key="1">
    <citation type="journal article" date="2019" name="ISME J.">
        <title>Evolution in action: habitat transition from sediment to the pelagial leads to genome streamlining in Methylophilaceae.</title>
        <authorList>
            <person name="Salcher M."/>
            <person name="Schaefle D."/>
            <person name="Kaspar M."/>
            <person name="Neuenschwander S.M."/>
            <person name="Ghai R."/>
        </authorList>
    </citation>
    <scope>NUCLEOTIDE SEQUENCE [LARGE SCALE GENOMIC DNA]</scope>
    <source>
        <strain evidence="3 4">MMS-RI-1</strain>
    </source>
</reference>
<dbReference type="NCBIfam" id="TIGR01617">
    <property type="entry name" value="arsC_related"/>
    <property type="match status" value="1"/>
</dbReference>
<dbReference type="InterPro" id="IPR036249">
    <property type="entry name" value="Thioredoxin-like_sf"/>
</dbReference>
<accession>A0AAE6FTM5</accession>
<comment type="similarity">
    <text evidence="1 2">Belongs to the ArsC family.</text>
</comment>
<dbReference type="AlphaFoldDB" id="A0AAE6FTM5"/>
<proteinExistence type="inferred from homology"/>
<organism evidence="3 4">
    <name type="scientific">Candidatus Methylopumilus rimovensis</name>
    <dbReference type="NCBI Taxonomy" id="2588535"/>
    <lineage>
        <taxon>Bacteria</taxon>
        <taxon>Pseudomonadati</taxon>
        <taxon>Pseudomonadota</taxon>
        <taxon>Betaproteobacteria</taxon>
        <taxon>Nitrosomonadales</taxon>
        <taxon>Methylophilaceae</taxon>
        <taxon>Candidatus Methylopumilus</taxon>
    </lineage>
</organism>
<dbReference type="InterPro" id="IPR006504">
    <property type="entry name" value="Tscrpt_reg_Spx/MgsR"/>
</dbReference>
<evidence type="ECO:0000313" key="3">
    <source>
        <dbReference type="EMBL" id="QDD13732.1"/>
    </source>
</evidence>
<dbReference type="KEGG" id="mrk:FIT61_04715"/>
<evidence type="ECO:0000313" key="4">
    <source>
        <dbReference type="Proteomes" id="UP000312102"/>
    </source>
</evidence>